<protein>
    <submittedName>
        <fullName evidence="2">Uncharacterized protein</fullName>
    </submittedName>
</protein>
<dbReference type="Proteomes" id="UP000664991">
    <property type="component" value="Unassembled WGS sequence"/>
</dbReference>
<evidence type="ECO:0000313" key="2">
    <source>
        <dbReference type="EMBL" id="KAG5197878.1"/>
    </source>
</evidence>
<feature type="region of interest" description="Disordered" evidence="1">
    <location>
        <begin position="95"/>
        <end position="117"/>
    </location>
</feature>
<name>A0A835ZPQ3_SHEEP</name>
<dbReference type="AlphaFoldDB" id="A0A835ZPQ3"/>
<organism evidence="2 3">
    <name type="scientific">Ovis aries</name>
    <name type="common">Sheep</name>
    <dbReference type="NCBI Taxonomy" id="9940"/>
    <lineage>
        <taxon>Eukaryota</taxon>
        <taxon>Metazoa</taxon>
        <taxon>Chordata</taxon>
        <taxon>Craniata</taxon>
        <taxon>Vertebrata</taxon>
        <taxon>Euteleostomi</taxon>
        <taxon>Mammalia</taxon>
        <taxon>Eutheria</taxon>
        <taxon>Laurasiatheria</taxon>
        <taxon>Artiodactyla</taxon>
        <taxon>Ruminantia</taxon>
        <taxon>Pecora</taxon>
        <taxon>Bovidae</taxon>
        <taxon>Caprinae</taxon>
        <taxon>Ovis</taxon>
    </lineage>
</organism>
<evidence type="ECO:0000256" key="1">
    <source>
        <dbReference type="SAM" id="MobiDB-lite"/>
    </source>
</evidence>
<reference evidence="2 3" key="1">
    <citation type="submission" date="2020-12" db="EMBL/GenBank/DDBJ databases">
        <title>De novo assembly of Tibetan sheep genome.</title>
        <authorList>
            <person name="Li X."/>
        </authorList>
    </citation>
    <scope>NUCLEOTIDE SEQUENCE [LARGE SCALE GENOMIC DNA]</scope>
    <source>
        <tissue evidence="2">Heart</tissue>
    </source>
</reference>
<accession>A0A835ZPQ3</accession>
<comment type="caution">
    <text evidence="2">The sequence shown here is derived from an EMBL/GenBank/DDBJ whole genome shotgun (WGS) entry which is preliminary data.</text>
</comment>
<evidence type="ECO:0000313" key="3">
    <source>
        <dbReference type="Proteomes" id="UP000664991"/>
    </source>
</evidence>
<dbReference type="EMBL" id="JAEMGP010000019">
    <property type="protein sequence ID" value="KAG5197878.1"/>
    <property type="molecule type" value="Genomic_DNA"/>
</dbReference>
<sequence length="231" mass="25096">MWASRHPEQRTGPGSTLGTEAKGLLLDAALSEPVIEPRYLVQPLPAGRTGLEGEGALGLAPQQSPGAMFPLWDWVLPALLSPADQEPLEVTGTALNPELPARGQGDLKGESALQGPQGTLAGPGNMGAAEGDVFLSSPYGLGVGRPASPHVACRDTRDRAIPDRRRGRVDEQGNRRGHYVHMPTERNEYYEDPKQRYHVQLGNKNCEHIKRPKDADAMMLTEYYNIEGLFA</sequence>
<gene>
    <name evidence="2" type="ORF">JEQ12_008607</name>
</gene>
<proteinExistence type="predicted"/>